<keyword evidence="9" id="KW-1185">Reference proteome</keyword>
<dbReference type="InterPro" id="IPR003593">
    <property type="entry name" value="AAA+_ATPase"/>
</dbReference>
<dbReference type="Pfam" id="PF02954">
    <property type="entry name" value="HTH_8"/>
    <property type="match status" value="1"/>
</dbReference>
<dbReference type="PROSITE" id="PS00688">
    <property type="entry name" value="SIGMA54_INTERACT_3"/>
    <property type="match status" value="1"/>
</dbReference>
<organism evidence="8 9">
    <name type="scientific">Melittangium boletus DSM 14713</name>
    <dbReference type="NCBI Taxonomy" id="1294270"/>
    <lineage>
        <taxon>Bacteria</taxon>
        <taxon>Pseudomonadati</taxon>
        <taxon>Myxococcota</taxon>
        <taxon>Myxococcia</taxon>
        <taxon>Myxococcales</taxon>
        <taxon>Cystobacterineae</taxon>
        <taxon>Archangiaceae</taxon>
        <taxon>Melittangium</taxon>
    </lineage>
</organism>
<dbReference type="OrthoDB" id="5413348at2"/>
<feature type="domain" description="Sigma-54 factor interaction" evidence="7">
    <location>
        <begin position="126"/>
        <end position="355"/>
    </location>
</feature>
<accession>A0A250IKB8</accession>
<dbReference type="InterPro" id="IPR025943">
    <property type="entry name" value="Sigma_54_int_dom_ATP-bd_2"/>
</dbReference>
<evidence type="ECO:0000256" key="1">
    <source>
        <dbReference type="ARBA" id="ARBA00022741"/>
    </source>
</evidence>
<dbReference type="Gene3D" id="3.40.50.300">
    <property type="entry name" value="P-loop containing nucleotide triphosphate hydrolases"/>
    <property type="match status" value="1"/>
</dbReference>
<dbReference type="SUPFAM" id="SSF46689">
    <property type="entry name" value="Homeodomain-like"/>
    <property type="match status" value="1"/>
</dbReference>
<dbReference type="SUPFAM" id="SSF52540">
    <property type="entry name" value="P-loop containing nucleoside triphosphate hydrolases"/>
    <property type="match status" value="1"/>
</dbReference>
<dbReference type="InterPro" id="IPR025662">
    <property type="entry name" value="Sigma_54_int_dom_ATP-bd_1"/>
</dbReference>
<proteinExistence type="predicted"/>
<dbReference type="InterPro" id="IPR002197">
    <property type="entry name" value="HTH_Fis"/>
</dbReference>
<evidence type="ECO:0000256" key="6">
    <source>
        <dbReference type="SAM" id="MobiDB-lite"/>
    </source>
</evidence>
<reference evidence="8 9" key="1">
    <citation type="submission" date="2017-06" db="EMBL/GenBank/DDBJ databases">
        <authorList>
            <person name="Kim H.J."/>
            <person name="Triplett B.A."/>
        </authorList>
    </citation>
    <scope>NUCLEOTIDE SEQUENCE [LARGE SCALE GENOMIC DNA]</scope>
    <source>
        <strain evidence="8 9">DSM 14713</strain>
    </source>
</reference>
<evidence type="ECO:0000313" key="9">
    <source>
        <dbReference type="Proteomes" id="UP000217289"/>
    </source>
</evidence>
<dbReference type="EMBL" id="CP022163">
    <property type="protein sequence ID" value="ATB31631.1"/>
    <property type="molecule type" value="Genomic_DNA"/>
</dbReference>
<dbReference type="Proteomes" id="UP000217289">
    <property type="component" value="Chromosome"/>
</dbReference>
<evidence type="ECO:0000256" key="2">
    <source>
        <dbReference type="ARBA" id="ARBA00022840"/>
    </source>
</evidence>
<dbReference type="PRINTS" id="PR01590">
    <property type="entry name" value="HTHFIS"/>
</dbReference>
<dbReference type="PROSITE" id="PS00676">
    <property type="entry name" value="SIGMA54_INTERACT_2"/>
    <property type="match status" value="1"/>
</dbReference>
<evidence type="ECO:0000313" key="8">
    <source>
        <dbReference type="EMBL" id="ATB31631.1"/>
    </source>
</evidence>
<dbReference type="SMART" id="SM00382">
    <property type="entry name" value="AAA"/>
    <property type="match status" value="1"/>
</dbReference>
<dbReference type="PANTHER" id="PTHR32071">
    <property type="entry name" value="TRANSCRIPTIONAL REGULATORY PROTEIN"/>
    <property type="match status" value="1"/>
</dbReference>
<evidence type="ECO:0000256" key="4">
    <source>
        <dbReference type="ARBA" id="ARBA00023125"/>
    </source>
</evidence>
<keyword evidence="4" id="KW-0238">DNA-binding</keyword>
<keyword evidence="1" id="KW-0547">Nucleotide-binding</keyword>
<dbReference type="Gene3D" id="1.10.8.60">
    <property type="match status" value="1"/>
</dbReference>
<dbReference type="InterPro" id="IPR058031">
    <property type="entry name" value="AAA_lid_NorR"/>
</dbReference>
<dbReference type="PROSITE" id="PS00675">
    <property type="entry name" value="SIGMA54_INTERACT_1"/>
    <property type="match status" value="1"/>
</dbReference>
<dbReference type="AlphaFoldDB" id="A0A250IKB8"/>
<dbReference type="InterPro" id="IPR002078">
    <property type="entry name" value="Sigma_54_int"/>
</dbReference>
<dbReference type="CDD" id="cd00009">
    <property type="entry name" value="AAA"/>
    <property type="match status" value="1"/>
</dbReference>
<dbReference type="FunFam" id="3.40.50.300:FF:000006">
    <property type="entry name" value="DNA-binding transcriptional regulator NtrC"/>
    <property type="match status" value="1"/>
</dbReference>
<dbReference type="InterPro" id="IPR009057">
    <property type="entry name" value="Homeodomain-like_sf"/>
</dbReference>
<evidence type="ECO:0000256" key="3">
    <source>
        <dbReference type="ARBA" id="ARBA00023015"/>
    </source>
</evidence>
<feature type="region of interest" description="Disordered" evidence="6">
    <location>
        <begin position="369"/>
        <end position="397"/>
    </location>
</feature>
<dbReference type="KEGG" id="mbd:MEBOL_005094"/>
<dbReference type="Gene3D" id="1.10.10.60">
    <property type="entry name" value="Homeodomain-like"/>
    <property type="match status" value="1"/>
</dbReference>
<dbReference type="GO" id="GO:0005524">
    <property type="term" value="F:ATP binding"/>
    <property type="evidence" value="ECO:0007669"/>
    <property type="project" value="UniProtKB-KW"/>
</dbReference>
<protein>
    <submittedName>
        <fullName evidence="8">Sigma-54-dependent Fis family transcriptional regulator</fullName>
    </submittedName>
</protein>
<keyword evidence="5" id="KW-0804">Transcription</keyword>
<dbReference type="Pfam" id="PF00158">
    <property type="entry name" value="Sigma54_activat"/>
    <property type="match status" value="1"/>
</dbReference>
<dbReference type="RefSeq" id="WP_095979935.1">
    <property type="nucleotide sequence ID" value="NZ_CP022163.1"/>
</dbReference>
<evidence type="ECO:0000256" key="5">
    <source>
        <dbReference type="ARBA" id="ARBA00023163"/>
    </source>
</evidence>
<dbReference type="InterPro" id="IPR027417">
    <property type="entry name" value="P-loop_NTPase"/>
</dbReference>
<dbReference type="PROSITE" id="PS50045">
    <property type="entry name" value="SIGMA54_INTERACT_4"/>
    <property type="match status" value="1"/>
</dbReference>
<dbReference type="PANTHER" id="PTHR32071:SF81">
    <property type="entry name" value="PROPIONATE CATABOLISM OPERON REGULATORY PROTEIN"/>
    <property type="match status" value="1"/>
</dbReference>
<evidence type="ECO:0000259" key="7">
    <source>
        <dbReference type="PROSITE" id="PS50045"/>
    </source>
</evidence>
<keyword evidence="2" id="KW-0067">ATP-binding</keyword>
<dbReference type="GO" id="GO:0043565">
    <property type="term" value="F:sequence-specific DNA binding"/>
    <property type="evidence" value="ECO:0007669"/>
    <property type="project" value="InterPro"/>
</dbReference>
<sequence>MTLSPPLPSLELAALETLAGPLLLVDAWRRVTAATPEAPTRLGASFQPGRPLTEVLGISEGPEGIEALLLQGRALEATPAGGGTGMRVRAVALGEGRQRRGWVVLLGDEPEGSSSEGDAAETFHGMWTREPGMKHLFRLVEKVARTESSVLVRGESGTGKELVANALHAISPRRKGPFRAINCAALPPSLLESELFGHVRGAFTGAVRDSPGHFRLADGGTLFLDEVGEIPLELQGKLLRVLETRTVIPVGGRASVPVDVRIVAATHRALRREVEEGRFRADLMYRLRVVPLFLPSLRERRGDILPLARRFLGQLERQGSRHVERISPGAQRLLQHHDWPGNVRELRNVMEYAFVIGEGPVLHEADLPPEFSESRPPSLATRTARPAPLPVDRPPAEELDPATLRAVLEQAGGNRTQAARLLGISRVTLWRRLRALGDEPVR</sequence>
<keyword evidence="3" id="KW-0805">Transcription regulation</keyword>
<gene>
    <name evidence="8" type="ORF">MEBOL_005094</name>
</gene>
<name>A0A250IKB8_9BACT</name>
<dbReference type="GO" id="GO:0006355">
    <property type="term" value="P:regulation of DNA-templated transcription"/>
    <property type="evidence" value="ECO:0007669"/>
    <property type="project" value="InterPro"/>
</dbReference>
<dbReference type="Pfam" id="PF25601">
    <property type="entry name" value="AAA_lid_14"/>
    <property type="match status" value="1"/>
</dbReference>
<dbReference type="InterPro" id="IPR025944">
    <property type="entry name" value="Sigma_54_int_dom_CS"/>
</dbReference>